<proteinExistence type="predicted"/>
<dbReference type="AlphaFoldDB" id="K3Z9S5"/>
<organism evidence="2 3">
    <name type="scientific">Setaria italica</name>
    <name type="common">Foxtail millet</name>
    <name type="synonym">Panicum italicum</name>
    <dbReference type="NCBI Taxonomy" id="4555"/>
    <lineage>
        <taxon>Eukaryota</taxon>
        <taxon>Viridiplantae</taxon>
        <taxon>Streptophyta</taxon>
        <taxon>Embryophyta</taxon>
        <taxon>Tracheophyta</taxon>
        <taxon>Spermatophyta</taxon>
        <taxon>Magnoliopsida</taxon>
        <taxon>Liliopsida</taxon>
        <taxon>Poales</taxon>
        <taxon>Poaceae</taxon>
        <taxon>PACMAD clade</taxon>
        <taxon>Panicoideae</taxon>
        <taxon>Panicodae</taxon>
        <taxon>Paniceae</taxon>
        <taxon>Cenchrinae</taxon>
        <taxon>Setaria</taxon>
    </lineage>
</organism>
<evidence type="ECO:0000313" key="2">
    <source>
        <dbReference type="EnsemblPlants" id="KQL13911"/>
    </source>
</evidence>
<dbReference type="Proteomes" id="UP000004995">
    <property type="component" value="Unassembled WGS sequence"/>
</dbReference>
<reference evidence="2" key="2">
    <citation type="submission" date="2018-08" db="UniProtKB">
        <authorList>
            <consortium name="EnsemblPlants"/>
        </authorList>
    </citation>
    <scope>IDENTIFICATION</scope>
    <source>
        <strain evidence="2">Yugu1</strain>
    </source>
</reference>
<dbReference type="EnsemblPlants" id="KQL13911">
    <property type="protein sequence ID" value="KQL13911"/>
    <property type="gene ID" value="SETIT_023296mg"/>
</dbReference>
<dbReference type="Gramene" id="KQL13911">
    <property type="protein sequence ID" value="KQL13911"/>
    <property type="gene ID" value="SETIT_023296mg"/>
</dbReference>
<dbReference type="EMBL" id="AGNK02001494">
    <property type="status" value="NOT_ANNOTATED_CDS"/>
    <property type="molecule type" value="Genomic_DNA"/>
</dbReference>
<dbReference type="eggNOG" id="ENOG502R5CZ">
    <property type="taxonomic scope" value="Eukaryota"/>
</dbReference>
<dbReference type="PROSITE" id="PS51257">
    <property type="entry name" value="PROKAR_LIPOPROTEIN"/>
    <property type="match status" value="1"/>
</dbReference>
<evidence type="ECO:0000313" key="3">
    <source>
        <dbReference type="Proteomes" id="UP000004995"/>
    </source>
</evidence>
<dbReference type="HOGENOM" id="CLU_1368259_0_0_1"/>
<reference evidence="3" key="1">
    <citation type="journal article" date="2012" name="Nat. Biotechnol.">
        <title>Reference genome sequence of the model plant Setaria.</title>
        <authorList>
            <person name="Bennetzen J.L."/>
            <person name="Schmutz J."/>
            <person name="Wang H."/>
            <person name="Percifield R."/>
            <person name="Hawkins J."/>
            <person name="Pontaroli A.C."/>
            <person name="Estep M."/>
            <person name="Feng L."/>
            <person name="Vaughn J.N."/>
            <person name="Grimwood J."/>
            <person name="Jenkins J."/>
            <person name="Barry K."/>
            <person name="Lindquist E."/>
            <person name="Hellsten U."/>
            <person name="Deshpande S."/>
            <person name="Wang X."/>
            <person name="Wu X."/>
            <person name="Mitros T."/>
            <person name="Triplett J."/>
            <person name="Yang X."/>
            <person name="Ye C.Y."/>
            <person name="Mauro-Herrera M."/>
            <person name="Wang L."/>
            <person name="Li P."/>
            <person name="Sharma M."/>
            <person name="Sharma R."/>
            <person name="Ronald P.C."/>
            <person name="Panaud O."/>
            <person name="Kellogg E.A."/>
            <person name="Brutnell T.P."/>
            <person name="Doust A.N."/>
            <person name="Tuskan G.A."/>
            <person name="Rokhsar D."/>
            <person name="Devos K.M."/>
        </authorList>
    </citation>
    <scope>NUCLEOTIDE SEQUENCE [LARGE SCALE GENOMIC DNA]</scope>
    <source>
        <strain evidence="3">cv. Yugu1</strain>
    </source>
</reference>
<protein>
    <submittedName>
        <fullName evidence="2">Uncharacterized protein</fullName>
    </submittedName>
</protein>
<dbReference type="InParanoid" id="K3Z9S5"/>
<sequence length="200" mass="21275">MARPTRRCMPAVTLALSCGDLRKAPARPCRRRWSAPPSTRMEDCPMSSMSDRGYHGTNADASACSTARLTSGSELTTAGEPHRCDVNTFPYRSRRLSTKDSGRGEYAARMNAGVSPRSGHPSEPAGTRAADPAAPLAVPRRGLIIPDDDHRRGMKCRAMTAAASSAAVTEPTTDAGGQGPTPGHIACQMVVVVPIVDRRY</sequence>
<dbReference type="FunCoup" id="K3Z9S5">
    <property type="interactions" value="304"/>
</dbReference>
<evidence type="ECO:0000256" key="1">
    <source>
        <dbReference type="SAM" id="MobiDB-lite"/>
    </source>
</evidence>
<keyword evidence="3" id="KW-1185">Reference proteome</keyword>
<name>K3Z9S5_SETIT</name>
<feature type="region of interest" description="Disordered" evidence="1">
    <location>
        <begin position="111"/>
        <end position="131"/>
    </location>
</feature>
<accession>K3Z9S5</accession>